<gene>
    <name evidence="1" type="ORF">RE6C_04469</name>
</gene>
<proteinExistence type="predicted"/>
<keyword evidence="2" id="KW-1185">Reference proteome</keyword>
<dbReference type="PATRIC" id="fig|1263867.3.peg.4790"/>
<comment type="caution">
    <text evidence="1">The sequence shown here is derived from an EMBL/GenBank/DDBJ whole genome shotgun (WGS) entry which is preliminary data.</text>
</comment>
<dbReference type="Proteomes" id="UP000011529">
    <property type="component" value="Unassembled WGS sequence"/>
</dbReference>
<dbReference type="AlphaFoldDB" id="M2APJ4"/>
<dbReference type="EMBL" id="ANMO01000211">
    <property type="protein sequence ID" value="EMB14662.1"/>
    <property type="molecule type" value="Genomic_DNA"/>
</dbReference>
<evidence type="ECO:0000313" key="2">
    <source>
        <dbReference type="Proteomes" id="UP000011529"/>
    </source>
</evidence>
<reference evidence="1" key="2">
    <citation type="journal article" date="2013" name="Mar. Genomics">
        <title>Expression of sulfatases in Rhodopirellula baltica and the diversity of sulfatases in the genus Rhodopirellula.</title>
        <authorList>
            <person name="Wegner C.E."/>
            <person name="Richter-Heitmann T."/>
            <person name="Klindworth A."/>
            <person name="Klockow C."/>
            <person name="Richter M."/>
            <person name="Achstetter T."/>
            <person name="Glockner F.O."/>
            <person name="Harder J."/>
        </authorList>
    </citation>
    <scope>NUCLEOTIDE SEQUENCE [LARGE SCALE GENOMIC DNA]</scope>
    <source>
        <strain evidence="1">6C</strain>
    </source>
</reference>
<sequence length="42" mass="4768">MHSNTHTRFVADVSSDPNLRLQRKKLFVNCCPTTIIEPVLNA</sequence>
<protein>
    <submittedName>
        <fullName evidence="1">Uncharacterized protein</fullName>
    </submittedName>
</protein>
<accession>M2APJ4</accession>
<reference evidence="1" key="1">
    <citation type="submission" date="2012-11" db="EMBL/GenBank/DDBJ databases">
        <title>Permanent draft genomes of Rhodopirellula europaea strain SH398 and 6C.</title>
        <authorList>
            <person name="Richter M."/>
            <person name="Richter-Heitmann T."/>
            <person name="Frank C."/>
            <person name="Harder J."/>
            <person name="Glockner F.O."/>
        </authorList>
    </citation>
    <scope>NUCLEOTIDE SEQUENCE</scope>
    <source>
        <strain evidence="1">6C</strain>
    </source>
</reference>
<name>M2APJ4_9BACT</name>
<organism evidence="1 2">
    <name type="scientific">Rhodopirellula europaea 6C</name>
    <dbReference type="NCBI Taxonomy" id="1263867"/>
    <lineage>
        <taxon>Bacteria</taxon>
        <taxon>Pseudomonadati</taxon>
        <taxon>Planctomycetota</taxon>
        <taxon>Planctomycetia</taxon>
        <taxon>Pirellulales</taxon>
        <taxon>Pirellulaceae</taxon>
        <taxon>Rhodopirellula</taxon>
    </lineage>
</organism>
<evidence type="ECO:0000313" key="1">
    <source>
        <dbReference type="EMBL" id="EMB14662.1"/>
    </source>
</evidence>